<dbReference type="Proteomes" id="UP001236663">
    <property type="component" value="Unassembled WGS sequence"/>
</dbReference>
<reference evidence="2" key="1">
    <citation type="journal article" date="2019" name="Int. J. Syst. Evol. Microbiol.">
        <title>The Global Catalogue of Microorganisms (GCM) 10K type strain sequencing project: providing services to taxonomists for standard genome sequencing and annotation.</title>
        <authorList>
            <consortium name="The Broad Institute Genomics Platform"/>
            <consortium name="The Broad Institute Genome Sequencing Center for Infectious Disease"/>
            <person name="Wu L."/>
            <person name="Ma J."/>
        </authorList>
    </citation>
    <scope>NUCLEOTIDE SEQUENCE [LARGE SCALE GENOMIC DNA]</scope>
    <source>
        <strain evidence="2">CECT 7706</strain>
    </source>
</reference>
<organism evidence="1 2">
    <name type="scientific">Cyclobacterium jeungdonense</name>
    <dbReference type="NCBI Taxonomy" id="708087"/>
    <lineage>
        <taxon>Bacteria</taxon>
        <taxon>Pseudomonadati</taxon>
        <taxon>Bacteroidota</taxon>
        <taxon>Cytophagia</taxon>
        <taxon>Cytophagales</taxon>
        <taxon>Cyclobacteriaceae</taxon>
        <taxon>Cyclobacterium</taxon>
    </lineage>
</organism>
<evidence type="ECO:0000313" key="2">
    <source>
        <dbReference type="Proteomes" id="UP001236663"/>
    </source>
</evidence>
<gene>
    <name evidence="1" type="ORF">QWZ15_17475</name>
</gene>
<dbReference type="RefSeq" id="WP_163385358.1">
    <property type="nucleotide sequence ID" value="NZ_JAUFQS010000041.1"/>
</dbReference>
<name>A0ABT8C9Y9_9BACT</name>
<comment type="caution">
    <text evidence="1">The sequence shown here is derived from an EMBL/GenBank/DDBJ whole genome shotgun (WGS) entry which is preliminary data.</text>
</comment>
<sequence length="74" mass="8539">MSIAELKLRLHQTIDSINDRAKLEVLYALLKDTKSKYSPMDLKEYVNSIDEAILQVQAGKISTVDDLEKESERW</sequence>
<evidence type="ECO:0008006" key="3">
    <source>
        <dbReference type="Google" id="ProtNLM"/>
    </source>
</evidence>
<dbReference type="EMBL" id="JAUFQS010000041">
    <property type="protein sequence ID" value="MDN3689619.1"/>
    <property type="molecule type" value="Genomic_DNA"/>
</dbReference>
<protein>
    <recommendedName>
        <fullName evidence="3">Addiction module component</fullName>
    </recommendedName>
</protein>
<accession>A0ABT8C9Y9</accession>
<evidence type="ECO:0000313" key="1">
    <source>
        <dbReference type="EMBL" id="MDN3689619.1"/>
    </source>
</evidence>
<proteinExistence type="predicted"/>
<keyword evidence="2" id="KW-1185">Reference proteome</keyword>